<feature type="transmembrane region" description="Helical" evidence="1">
    <location>
        <begin position="47"/>
        <end position="69"/>
    </location>
</feature>
<dbReference type="EMBL" id="JASMQC010000031">
    <property type="protein sequence ID" value="KAK1931923.1"/>
    <property type="molecule type" value="Genomic_DNA"/>
</dbReference>
<protein>
    <submittedName>
        <fullName evidence="2">Uncharacterized protein</fullName>
    </submittedName>
</protein>
<gene>
    <name evidence="2" type="ORF">P3T76_012423</name>
</gene>
<proteinExistence type="predicted"/>
<dbReference type="Proteomes" id="UP001259832">
    <property type="component" value="Unassembled WGS sequence"/>
</dbReference>
<feature type="transmembrane region" description="Helical" evidence="1">
    <location>
        <begin position="116"/>
        <end position="136"/>
    </location>
</feature>
<feature type="transmembrane region" description="Helical" evidence="1">
    <location>
        <begin position="148"/>
        <end position="174"/>
    </location>
</feature>
<keyword evidence="1" id="KW-0812">Transmembrane</keyword>
<dbReference type="AlphaFoldDB" id="A0AAD9G4Z0"/>
<keyword evidence="1" id="KW-0472">Membrane</keyword>
<evidence type="ECO:0000256" key="1">
    <source>
        <dbReference type="SAM" id="Phobius"/>
    </source>
</evidence>
<keyword evidence="1" id="KW-1133">Transmembrane helix</keyword>
<sequence length="313" mass="35635">MSLETVKETILLVVQILTLFSSFWAVLSTMHSTSSSDNVQELYNLIAPPSSVLSVALYMFGCFLFNVLIGPKTTTGTFIERYSIEGANELLYLNVAAKVAATCTWLWLVFKLLNWRYMAIIALSLVWCGSLPLYLANNRRSFYTFRDFVIVLVGNCSIRLYFWWLTGALIFGLLDVAQYIHGSIFSYDVYVRVMISMLVLPFVVFGQTRDSVVMIVAQWFLFQSTNIEDYEGDDDVKKTFKKLHEVAEDMSLGFTIAILFVSIVSLAAGYREDALVSKRCSSCKLTSKSSYNFFQSVRIRFMNERQNTNYGTV</sequence>
<name>A0AAD9G4Z0_9STRA</name>
<evidence type="ECO:0000313" key="3">
    <source>
        <dbReference type="Proteomes" id="UP001259832"/>
    </source>
</evidence>
<keyword evidence="3" id="KW-1185">Reference proteome</keyword>
<feature type="transmembrane region" description="Helical" evidence="1">
    <location>
        <begin position="9"/>
        <end position="27"/>
    </location>
</feature>
<feature type="transmembrane region" description="Helical" evidence="1">
    <location>
        <begin position="189"/>
        <end position="206"/>
    </location>
</feature>
<organism evidence="2 3">
    <name type="scientific">Phytophthora citrophthora</name>
    <dbReference type="NCBI Taxonomy" id="4793"/>
    <lineage>
        <taxon>Eukaryota</taxon>
        <taxon>Sar</taxon>
        <taxon>Stramenopiles</taxon>
        <taxon>Oomycota</taxon>
        <taxon>Peronosporomycetes</taxon>
        <taxon>Peronosporales</taxon>
        <taxon>Peronosporaceae</taxon>
        <taxon>Phytophthora</taxon>
    </lineage>
</organism>
<reference evidence="2" key="1">
    <citation type="submission" date="2023-08" db="EMBL/GenBank/DDBJ databases">
        <title>Reference Genome Resource for the Citrus Pathogen Phytophthora citrophthora.</title>
        <authorList>
            <person name="Moller H."/>
            <person name="Coetzee B."/>
            <person name="Rose L.J."/>
            <person name="Van Niekerk J.M."/>
        </authorList>
    </citation>
    <scope>NUCLEOTIDE SEQUENCE</scope>
    <source>
        <strain evidence="2">STE-U-9442</strain>
    </source>
</reference>
<accession>A0AAD9G4Z0</accession>
<comment type="caution">
    <text evidence="2">The sequence shown here is derived from an EMBL/GenBank/DDBJ whole genome shotgun (WGS) entry which is preliminary data.</text>
</comment>
<feature type="transmembrane region" description="Helical" evidence="1">
    <location>
        <begin position="250"/>
        <end position="270"/>
    </location>
</feature>
<evidence type="ECO:0000313" key="2">
    <source>
        <dbReference type="EMBL" id="KAK1931923.1"/>
    </source>
</evidence>
<feature type="transmembrane region" description="Helical" evidence="1">
    <location>
        <begin position="90"/>
        <end position="110"/>
    </location>
</feature>